<evidence type="ECO:0000259" key="13">
    <source>
        <dbReference type="Pfam" id="PF17655"/>
    </source>
</evidence>
<keyword evidence="2" id="KW-0813">Transport</keyword>
<evidence type="ECO:0000256" key="6">
    <source>
        <dbReference type="ARBA" id="ARBA00022958"/>
    </source>
</evidence>
<dbReference type="InterPro" id="IPR041647">
    <property type="entry name" value="IRK_C"/>
</dbReference>
<dbReference type="InterPro" id="IPR013518">
    <property type="entry name" value="K_chnl_inward-rec_Kir_cyto"/>
</dbReference>
<dbReference type="RefSeq" id="WP_379538356.1">
    <property type="nucleotide sequence ID" value="NZ_JBHSDR010000004.1"/>
</dbReference>
<keyword evidence="10" id="KW-0407">Ion channel</keyword>
<feature type="domain" description="Potassium channel" evidence="12">
    <location>
        <begin position="63"/>
        <end position="140"/>
    </location>
</feature>
<feature type="domain" description="Inward rectifier potassium channel C-terminal" evidence="13">
    <location>
        <begin position="147"/>
        <end position="299"/>
    </location>
</feature>
<accession>A0ABV8RNC5</accession>
<evidence type="ECO:0000313" key="15">
    <source>
        <dbReference type="Proteomes" id="UP001595828"/>
    </source>
</evidence>
<keyword evidence="15" id="KW-1185">Reference proteome</keyword>
<dbReference type="Proteomes" id="UP001595828">
    <property type="component" value="Unassembled WGS sequence"/>
</dbReference>
<keyword evidence="6" id="KW-0630">Potassium</keyword>
<evidence type="ECO:0000256" key="2">
    <source>
        <dbReference type="ARBA" id="ARBA00022448"/>
    </source>
</evidence>
<dbReference type="InterPro" id="IPR016449">
    <property type="entry name" value="K_chnl_inward-rec_Kir"/>
</dbReference>
<evidence type="ECO:0000256" key="9">
    <source>
        <dbReference type="ARBA" id="ARBA00023136"/>
    </source>
</evidence>
<evidence type="ECO:0000256" key="10">
    <source>
        <dbReference type="ARBA" id="ARBA00023303"/>
    </source>
</evidence>
<evidence type="ECO:0000256" key="8">
    <source>
        <dbReference type="ARBA" id="ARBA00023065"/>
    </source>
</evidence>
<keyword evidence="5" id="KW-0851">Voltage-gated channel</keyword>
<evidence type="ECO:0000256" key="4">
    <source>
        <dbReference type="ARBA" id="ARBA00022692"/>
    </source>
</evidence>
<protein>
    <submittedName>
        <fullName evidence="14">Ion channel</fullName>
    </submittedName>
</protein>
<organism evidence="14 15">
    <name type="scientific">Novosphingobium tardum</name>
    <dbReference type="NCBI Taxonomy" id="1538021"/>
    <lineage>
        <taxon>Bacteria</taxon>
        <taxon>Pseudomonadati</taxon>
        <taxon>Pseudomonadota</taxon>
        <taxon>Alphaproteobacteria</taxon>
        <taxon>Sphingomonadales</taxon>
        <taxon>Sphingomonadaceae</taxon>
        <taxon>Novosphingobium</taxon>
    </lineage>
</organism>
<dbReference type="SUPFAM" id="SSF81324">
    <property type="entry name" value="Voltage-gated potassium channels"/>
    <property type="match status" value="1"/>
</dbReference>
<dbReference type="Gene3D" id="1.10.287.70">
    <property type="match status" value="1"/>
</dbReference>
<dbReference type="Pfam" id="PF07885">
    <property type="entry name" value="Ion_trans_2"/>
    <property type="match status" value="1"/>
</dbReference>
<gene>
    <name evidence="14" type="ORF">ACFO0A_07330</name>
</gene>
<keyword evidence="8" id="KW-0406">Ion transport</keyword>
<feature type="transmembrane region" description="Helical" evidence="11">
    <location>
        <begin position="117"/>
        <end position="138"/>
    </location>
</feature>
<dbReference type="PANTHER" id="PTHR11767:SF102">
    <property type="entry name" value="INWARDLY RECTIFYING POTASSIUM CHANNEL 1, ISOFORM F"/>
    <property type="match status" value="1"/>
</dbReference>
<dbReference type="Gene3D" id="2.60.40.1400">
    <property type="entry name" value="G protein-activated inward rectifier potassium channel 1"/>
    <property type="match status" value="1"/>
</dbReference>
<keyword evidence="3" id="KW-0633">Potassium transport</keyword>
<proteinExistence type="predicted"/>
<comment type="caution">
    <text evidence="14">The sequence shown here is derived from an EMBL/GenBank/DDBJ whole genome shotgun (WGS) entry which is preliminary data.</text>
</comment>
<evidence type="ECO:0000256" key="5">
    <source>
        <dbReference type="ARBA" id="ARBA00022882"/>
    </source>
</evidence>
<keyword evidence="9 11" id="KW-0472">Membrane</keyword>
<dbReference type="PANTHER" id="PTHR11767">
    <property type="entry name" value="INWARD RECTIFIER POTASSIUM CHANNEL"/>
    <property type="match status" value="1"/>
</dbReference>
<evidence type="ECO:0000256" key="1">
    <source>
        <dbReference type="ARBA" id="ARBA00004141"/>
    </source>
</evidence>
<evidence type="ECO:0000259" key="12">
    <source>
        <dbReference type="Pfam" id="PF07885"/>
    </source>
</evidence>
<evidence type="ECO:0000256" key="3">
    <source>
        <dbReference type="ARBA" id="ARBA00022538"/>
    </source>
</evidence>
<dbReference type="InterPro" id="IPR013099">
    <property type="entry name" value="K_chnl_dom"/>
</dbReference>
<dbReference type="InterPro" id="IPR014756">
    <property type="entry name" value="Ig_E-set"/>
</dbReference>
<reference evidence="15" key="1">
    <citation type="journal article" date="2019" name="Int. J. Syst. Evol. Microbiol.">
        <title>The Global Catalogue of Microorganisms (GCM) 10K type strain sequencing project: providing services to taxonomists for standard genome sequencing and annotation.</title>
        <authorList>
            <consortium name="The Broad Institute Genomics Platform"/>
            <consortium name="The Broad Institute Genome Sequencing Center for Infectious Disease"/>
            <person name="Wu L."/>
            <person name="Ma J."/>
        </authorList>
    </citation>
    <scope>NUCLEOTIDE SEQUENCE [LARGE SCALE GENOMIC DNA]</scope>
    <source>
        <strain evidence="15">CGMCC 1.12989</strain>
    </source>
</reference>
<dbReference type="SUPFAM" id="SSF81296">
    <property type="entry name" value="E set domains"/>
    <property type="match status" value="1"/>
</dbReference>
<feature type="transmembrane region" description="Helical" evidence="11">
    <location>
        <begin position="50"/>
        <end position="69"/>
    </location>
</feature>
<evidence type="ECO:0000256" key="7">
    <source>
        <dbReference type="ARBA" id="ARBA00022989"/>
    </source>
</evidence>
<dbReference type="EMBL" id="JBHSDR010000004">
    <property type="protein sequence ID" value="MFC4294873.1"/>
    <property type="molecule type" value="Genomic_DNA"/>
</dbReference>
<sequence>MFGRTSRTQGKLLSGALKTDRELRVRPIGMSGGGLADVYHQFLRASWARLSALFVATFLGFNLFFAWLYSLQPGSVDVHDGPRQAGQFWDLFFFSVQTVATIGYGNMFPVTTYANTLVVVEITLGIMMFALVTGVAFARFSRPTARILFSKVAVVEEVEGVPTLMFRAANQRHNLIYEAQVRVSLLSDQKVGRGRMRRFNDLALLRDSNPVFALTWTVMHPIDADSPLHPWLADGRAAKDAEIVVVLTGTDNHTGQALHGRWAYAAEDIRWGHHFVDIIGQTDNGERTINYARFDDVVPAPSGDDAAS</sequence>
<evidence type="ECO:0000256" key="11">
    <source>
        <dbReference type="SAM" id="Phobius"/>
    </source>
</evidence>
<comment type="subcellular location">
    <subcellularLocation>
        <location evidence="1">Membrane</location>
        <topology evidence="1">Multi-pass membrane protein</topology>
    </subcellularLocation>
</comment>
<dbReference type="Pfam" id="PF17655">
    <property type="entry name" value="IRK_C"/>
    <property type="match status" value="1"/>
</dbReference>
<dbReference type="PRINTS" id="PR01320">
    <property type="entry name" value="KIRCHANNEL"/>
</dbReference>
<keyword evidence="7 11" id="KW-1133">Transmembrane helix</keyword>
<name>A0ABV8RNC5_9SPHN</name>
<keyword evidence="4 11" id="KW-0812">Transmembrane</keyword>
<evidence type="ECO:0000313" key="14">
    <source>
        <dbReference type="EMBL" id="MFC4294873.1"/>
    </source>
</evidence>